<name>A0A804HL52_HUMAN</name>
<dbReference type="Ensembl" id="ENST00000682162.1">
    <property type="protein sequence ID" value="ENSP00000508203.1"/>
    <property type="gene ID" value="ENSG00000091483.9"/>
</dbReference>
<dbReference type="Proteomes" id="UP000005640">
    <property type="component" value="Chromosome 1"/>
</dbReference>
<reference evidence="1 2" key="3">
    <citation type="journal article" date="2006" name="Nature">
        <title>The DNA sequence and biological annotation of human chromosome 1.</title>
        <authorList>
            <person name="Gregory S.G."/>
            <person name="Barlow K.F."/>
            <person name="McLay K.E."/>
            <person name="Kaul R."/>
            <person name="Swarbreck D."/>
            <person name="Dunham A."/>
            <person name="Scott C.E."/>
            <person name="Howe K.L."/>
            <person name="Woodfine K."/>
            <person name="Spencer C.C."/>
            <person name="Jones M.C."/>
            <person name="Gillson C."/>
            <person name="Searle S."/>
            <person name="Zhou Y."/>
            <person name="Kokocinski F."/>
            <person name="McDonald L."/>
            <person name="Evans R."/>
            <person name="Phillips K."/>
            <person name="Atkinson A."/>
            <person name="Cooper R."/>
            <person name="Jones C."/>
            <person name="Hall R.E."/>
            <person name="Andrews T.D."/>
            <person name="Lloyd C."/>
            <person name="Ainscough R."/>
            <person name="Almeida J.P."/>
            <person name="Ambrose K.D."/>
            <person name="Anderson F."/>
            <person name="Andrew R.W."/>
            <person name="Ashwell R.I."/>
            <person name="Aubin K."/>
            <person name="Babbage A.K."/>
            <person name="Bagguley C.L."/>
            <person name="Bailey J."/>
            <person name="Beasley H."/>
            <person name="Bethel G."/>
            <person name="Bird C.P."/>
            <person name="Bray-Allen S."/>
            <person name="Brown J.Y."/>
            <person name="Brown A.J."/>
            <person name="Buckley D."/>
            <person name="Burton J."/>
            <person name="Bye J."/>
            <person name="Carder C."/>
            <person name="Chapman J.C."/>
            <person name="Clark S.Y."/>
            <person name="Clarke G."/>
            <person name="Clee C."/>
            <person name="Cobley V."/>
            <person name="Collier R.E."/>
            <person name="Corby N."/>
            <person name="Coville G.J."/>
            <person name="Davies J."/>
            <person name="Deadman R."/>
            <person name="Dunn M."/>
            <person name="Earthrowl M."/>
            <person name="Ellington A.G."/>
            <person name="Errington H."/>
            <person name="Frankish A."/>
            <person name="Frankland J."/>
            <person name="French L."/>
            <person name="Garner P."/>
            <person name="Garnett J."/>
            <person name="Gay L."/>
            <person name="Ghori M.R."/>
            <person name="Gibson R."/>
            <person name="Gilby L.M."/>
            <person name="Gillett W."/>
            <person name="Glithero R.J."/>
            <person name="Grafham D.V."/>
            <person name="Griffiths C."/>
            <person name="Griffiths-Jones S."/>
            <person name="Grocock R."/>
            <person name="Hammond S."/>
            <person name="Harrison E.S."/>
            <person name="Hart E."/>
            <person name="Haugen E."/>
            <person name="Heath P.D."/>
            <person name="Holmes S."/>
            <person name="Holt K."/>
            <person name="Howden P.J."/>
            <person name="Hunt A.R."/>
            <person name="Hunt S.E."/>
            <person name="Hunter G."/>
            <person name="Isherwood J."/>
            <person name="James R."/>
            <person name="Johnson C."/>
            <person name="Johnson D."/>
            <person name="Joy A."/>
            <person name="Kay M."/>
            <person name="Kershaw J.K."/>
            <person name="Kibukawa M."/>
            <person name="Kimberley A.M."/>
            <person name="King A."/>
            <person name="Knights A.J."/>
            <person name="Lad H."/>
            <person name="Laird G."/>
            <person name="Lawlor S."/>
            <person name="Leongamornlert D.A."/>
            <person name="Lloyd D.M."/>
            <person name="Loveland J."/>
            <person name="Lovell J."/>
            <person name="Lush M.J."/>
            <person name="Lyne R."/>
            <person name="Martin S."/>
            <person name="Mashreghi-Mohammadi M."/>
            <person name="Matthews L."/>
            <person name="Matthews N.S."/>
            <person name="McLaren S."/>
            <person name="Milne S."/>
            <person name="Mistry S."/>
            <person name="Moore M.J."/>
            <person name="Nickerson T."/>
            <person name="O'Dell C.N."/>
            <person name="Oliver K."/>
            <person name="Palmeiri A."/>
            <person name="Palmer S.A."/>
            <person name="Parker A."/>
            <person name="Patel D."/>
            <person name="Pearce A.V."/>
            <person name="Peck A.I."/>
            <person name="Pelan S."/>
            <person name="Phelps K."/>
            <person name="Phillimore B.J."/>
            <person name="Plumb R."/>
            <person name="Rajan J."/>
            <person name="Raymond C."/>
            <person name="Rouse G."/>
            <person name="Saenphimmachak C."/>
            <person name="Sehra H.K."/>
            <person name="Sheridan E."/>
            <person name="Shownkeen R."/>
            <person name="Sims S."/>
            <person name="Skuce C.D."/>
            <person name="Smith M."/>
            <person name="Steward C."/>
            <person name="Subramanian S."/>
            <person name="Sycamore N."/>
            <person name="Tracey A."/>
            <person name="Tromans A."/>
            <person name="Van Helmond Z."/>
            <person name="Wall M."/>
            <person name="Wallis J.M."/>
            <person name="White S."/>
            <person name="Whitehead S.L."/>
            <person name="Wilkinson J.E."/>
            <person name="Willey D.L."/>
            <person name="Williams H."/>
            <person name="Wilming L."/>
            <person name="Wray P.W."/>
            <person name="Wu Z."/>
            <person name="Coulson A."/>
            <person name="Vaudin M."/>
            <person name="Sulston J.E."/>
            <person name="Durbin R."/>
            <person name="Hubbard T."/>
            <person name="Wooster R."/>
            <person name="Dunham I."/>
            <person name="Carter N.P."/>
            <person name="McVean G."/>
            <person name="Ross M.T."/>
            <person name="Harrow J."/>
            <person name="Olson M.V."/>
            <person name="Beck S."/>
            <person name="Rogers J."/>
            <person name="Bentley D.R."/>
            <person name="Banerjee R."/>
            <person name="Bryant S.P."/>
            <person name="Burford D.C."/>
            <person name="Burrill W.D."/>
            <person name="Clegg S.M."/>
            <person name="Dhami P."/>
            <person name="Dovey O."/>
            <person name="Faulkner L.M."/>
            <person name="Gribble S.M."/>
            <person name="Langford C.F."/>
            <person name="Pandian R.D."/>
            <person name="Porter K.M."/>
            <person name="Prigmore E."/>
        </authorList>
    </citation>
    <scope>NUCLEOTIDE SEQUENCE [LARGE SCALE GENOMIC DNA]</scope>
</reference>
<dbReference type="Bgee" id="ENSG00000091483">
    <property type="expression patterns" value="Expressed in heart right ventricle and 212 other cell types or tissues"/>
</dbReference>
<reference evidence="1" key="5">
    <citation type="submission" date="2025-09" db="UniProtKB">
        <authorList>
            <consortium name="Ensembl"/>
        </authorList>
    </citation>
    <scope>IDENTIFICATION</scope>
</reference>
<reference evidence="1 2" key="2">
    <citation type="journal article" date="2004" name="Nature">
        <title>Finishing the euchromatic sequence of the human genome.</title>
        <authorList>
            <consortium name="International Human Genome Sequencing Consortium"/>
        </authorList>
    </citation>
    <scope>NUCLEOTIDE SEQUENCE [LARGE SCALE GENOMIC DNA]</scope>
</reference>
<reference evidence="1" key="4">
    <citation type="submission" date="2025-08" db="UniProtKB">
        <authorList>
            <consortium name="Ensembl"/>
        </authorList>
    </citation>
    <scope>IDENTIFICATION</scope>
</reference>
<reference evidence="1 2" key="1">
    <citation type="journal article" date="2001" name="Nature">
        <title>Initial sequencing and analysis of the human genome.</title>
        <authorList>
            <consortium name="International Human Genome Sequencing Consortium"/>
            <person name="Lander E.S."/>
            <person name="Linton L.M."/>
            <person name="Birren B."/>
            <person name="Nusbaum C."/>
            <person name="Zody M.C."/>
            <person name="Baldwin J."/>
            <person name="Devon K."/>
            <person name="Dewar K."/>
            <person name="Doyle M."/>
            <person name="FitzHugh W."/>
            <person name="Funke R."/>
            <person name="Gage D."/>
            <person name="Harris K."/>
            <person name="Heaford A."/>
            <person name="Howland J."/>
            <person name="Kann L."/>
            <person name="Lehoczky J."/>
            <person name="LeVine R."/>
            <person name="McEwan P."/>
            <person name="McKernan K."/>
            <person name="Meldrim J."/>
            <person name="Mesirov J.P."/>
            <person name="Miranda C."/>
            <person name="Morris W."/>
            <person name="Naylor J."/>
            <person name="Raymond C."/>
            <person name="Rosetti M."/>
            <person name="Santos R."/>
            <person name="Sheridan A."/>
            <person name="Sougnez C."/>
            <person name="Stange-Thomann N."/>
            <person name="Stojanovic N."/>
            <person name="Subramanian A."/>
            <person name="Wyman D."/>
            <person name="Rogers J."/>
            <person name="Sulston J."/>
            <person name="Ainscough R."/>
            <person name="Beck S."/>
            <person name="Bentley D."/>
            <person name="Burton J."/>
            <person name="Clee C."/>
            <person name="Carter N."/>
            <person name="Coulson A."/>
            <person name="Deadman R."/>
            <person name="Deloukas P."/>
            <person name="Dunham A."/>
            <person name="Dunham I."/>
            <person name="Durbin R."/>
            <person name="French L."/>
            <person name="Grafham D."/>
            <person name="Gregory S."/>
            <person name="Hubbard T."/>
            <person name="Humphray S."/>
            <person name="Hunt A."/>
            <person name="Jones M."/>
            <person name="Lloyd C."/>
            <person name="McMurray A."/>
            <person name="Matthews L."/>
            <person name="Mercer S."/>
            <person name="Milne S."/>
            <person name="Mullikin J.C."/>
            <person name="Mungall A."/>
            <person name="Plumb R."/>
            <person name="Ross M."/>
            <person name="Shownkeen R."/>
            <person name="Sims S."/>
            <person name="Waterston R.H."/>
            <person name="Wilson R.K."/>
            <person name="Hillier L.W."/>
            <person name="McPherson J.D."/>
            <person name="Marra M.A."/>
            <person name="Mardis E.R."/>
            <person name="Fulton L.A."/>
            <person name="Chinwalla A.T."/>
            <person name="Pepin K.H."/>
            <person name="Gish W.R."/>
            <person name="Chissoe S.L."/>
            <person name="Wendl M.C."/>
            <person name="Delehaunty K.D."/>
            <person name="Miner T.L."/>
            <person name="Delehaunty A."/>
            <person name="Kramer J.B."/>
            <person name="Cook L.L."/>
            <person name="Fulton R.S."/>
            <person name="Johnson D.L."/>
            <person name="Minx P.J."/>
            <person name="Clifton S.W."/>
            <person name="Hawkins T."/>
            <person name="Branscomb E."/>
            <person name="Predki P."/>
            <person name="Richardson P."/>
            <person name="Wenning S."/>
            <person name="Slezak T."/>
            <person name="Doggett N."/>
            <person name="Cheng J.F."/>
            <person name="Olsen A."/>
            <person name="Lucas S."/>
            <person name="Elkin C."/>
            <person name="Uberbacher E."/>
            <person name="Frazier M."/>
            <person name="Gibbs R.A."/>
            <person name="Muzny D.M."/>
            <person name="Scherer S.E."/>
            <person name="Bouck J.B."/>
            <person name="Sodergren E.J."/>
            <person name="Worley K.C."/>
            <person name="Rives C.M."/>
            <person name="Gorrell J.H."/>
            <person name="Metzker M.L."/>
            <person name="Naylor S.L."/>
            <person name="Kucherlapati R.S."/>
            <person name="Nelson D.L."/>
            <person name="Weinstock G.M."/>
            <person name="Sakaki Y."/>
            <person name="Fujiyama A."/>
            <person name="Hattori M."/>
            <person name="Yada T."/>
            <person name="Toyoda A."/>
            <person name="Itoh T."/>
            <person name="Kawagoe C."/>
            <person name="Watanabe H."/>
            <person name="Totoki Y."/>
            <person name="Taylor T."/>
            <person name="Weissenbach J."/>
            <person name="Heilig R."/>
            <person name="Saurin W."/>
            <person name="Artiguenave F."/>
            <person name="Brottier P."/>
            <person name="Bruls T."/>
            <person name="Pelletier E."/>
            <person name="Robert C."/>
            <person name="Wincker P."/>
            <person name="Smith D.R."/>
            <person name="Doucette-Stamm L."/>
            <person name="Rubenfield M."/>
            <person name="Weinstock K."/>
            <person name="Lee H.M."/>
            <person name="Dubois J."/>
            <person name="Rosenthal A."/>
            <person name="Platzer M."/>
            <person name="Nyakatura G."/>
            <person name="Taudien S."/>
            <person name="Rump A."/>
            <person name="Yang H."/>
            <person name="Yu J."/>
            <person name="Wang J."/>
            <person name="Huang G."/>
            <person name="Gu J."/>
            <person name="Hood L."/>
            <person name="Rowen L."/>
            <person name="Madan A."/>
            <person name="Qin S."/>
            <person name="Davis R.W."/>
            <person name="Federspiel N.A."/>
            <person name="Abola A.P."/>
            <person name="Proctor M.J."/>
            <person name="Myers R.M."/>
            <person name="Schmutz J."/>
            <person name="Dickson M."/>
            <person name="Grimwood J."/>
            <person name="Cox D.R."/>
            <person name="Olson M.V."/>
            <person name="Kaul R."/>
            <person name="Raymond C."/>
            <person name="Shimizu N."/>
            <person name="Kawasaki K."/>
            <person name="Minoshima S."/>
            <person name="Evans G.A."/>
            <person name="Athanasiou M."/>
            <person name="Schultz R."/>
            <person name="Roe B.A."/>
            <person name="Chen F."/>
            <person name="Pan H."/>
            <person name="Ramser J."/>
            <person name="Lehrach H."/>
            <person name="Reinhardt R."/>
            <person name="McCombie W.R."/>
            <person name="de la Bastide M."/>
            <person name="Dedhia N."/>
            <person name="Blocker H."/>
            <person name="Hornischer K."/>
            <person name="Nordsiek G."/>
            <person name="Agarwala R."/>
            <person name="Aravind L."/>
            <person name="Bailey J.A."/>
            <person name="Bateman A."/>
            <person name="Batzoglou S."/>
            <person name="Birney E."/>
            <person name="Bork P."/>
            <person name="Brown D.G."/>
            <person name="Burge C.B."/>
            <person name="Cerutti L."/>
            <person name="Chen H.C."/>
            <person name="Church D."/>
            <person name="Clamp M."/>
            <person name="Copley R.R."/>
            <person name="Doerks T."/>
            <person name="Eddy S.R."/>
            <person name="Eichler E.E."/>
            <person name="Furey T.S."/>
            <person name="Galagan J."/>
            <person name="Gilbert J.G."/>
            <person name="Harmon C."/>
            <person name="Hayashizaki Y."/>
            <person name="Haussler D."/>
            <person name="Hermjakob H."/>
            <person name="Hokamp K."/>
            <person name="Jang W."/>
            <person name="Johnson L.S."/>
            <person name="Jones T.A."/>
            <person name="Kasif S."/>
            <person name="Kaspryzk A."/>
            <person name="Kennedy S."/>
            <person name="Kent W.J."/>
            <person name="Kitts P."/>
            <person name="Koonin E.V."/>
            <person name="Korf I."/>
            <person name="Kulp D."/>
            <person name="Lancet D."/>
            <person name="Lowe T.M."/>
            <person name="McLysaght A."/>
            <person name="Mikkelsen T."/>
            <person name="Moran J.V."/>
            <person name="Mulder N."/>
            <person name="Pollara V.J."/>
            <person name="Ponting C.P."/>
            <person name="Schuler G."/>
            <person name="Schultz J."/>
            <person name="Slater G."/>
            <person name="Smit A.F."/>
            <person name="Stupka E."/>
            <person name="Szustakowski J."/>
            <person name="Thierry-Mieg D."/>
            <person name="Thierry-Mieg J."/>
            <person name="Wagner L."/>
            <person name="Wallis J."/>
            <person name="Wheeler R."/>
            <person name="Williams A."/>
            <person name="Wolf Y.I."/>
            <person name="Wolfe K.H."/>
            <person name="Yang S.P."/>
            <person name="Yeh R.F."/>
            <person name="Collins F."/>
            <person name="Guyer M.S."/>
            <person name="Peterson J."/>
            <person name="Felsenfeld A."/>
            <person name="Wetterstrand K.A."/>
            <person name="Patrinos A."/>
            <person name="Morgan M.J."/>
            <person name="de Jong P."/>
            <person name="Catanese J.J."/>
            <person name="Osoegawa K."/>
            <person name="Shizuya H."/>
            <person name="Choi S."/>
            <person name="Chen Y.J."/>
        </authorList>
    </citation>
    <scope>NUCLEOTIDE SEQUENCE [LARGE SCALE GENOMIC DNA]</scope>
</reference>
<keyword evidence="2" id="KW-1185">Reference proteome</keyword>
<dbReference type="OrthoDB" id="1738025at2759"/>
<dbReference type="GeneTree" id="ENSGT00950000183122"/>
<dbReference type="OpenTargets" id="ENSG00000091483"/>
<evidence type="ECO:0000313" key="2">
    <source>
        <dbReference type="Proteomes" id="UP000005640"/>
    </source>
</evidence>
<evidence type="ECO:0000313" key="1">
    <source>
        <dbReference type="Ensembl" id="ENSP00000508203.1"/>
    </source>
</evidence>
<dbReference type="AlphaFoldDB" id="A0A804HL52"/>
<protein>
    <submittedName>
        <fullName evidence="1">Fumarate hydratase</fullName>
    </submittedName>
</protein>
<dbReference type="EMBL" id="AL359764">
    <property type="status" value="NOT_ANNOTATED_CDS"/>
    <property type="molecule type" value="Genomic_DNA"/>
</dbReference>
<proteinExistence type="predicted"/>
<sequence length="61" mass="6369">MYRALRLLARSRPLVRAPAAALASAPGLGGAAVPSFWPPNAARMGHCTAFRPSRQAKIPSG</sequence>
<dbReference type="Ensembl" id="ENST00000682162.1">
    <property type="protein sequence ID" value="ENSP00000508203.1"/>
    <property type="gene ID" value="ENSG00000091483.8"/>
</dbReference>
<organism evidence="1 2">
    <name type="scientific">Homo sapiens</name>
    <name type="common">Human</name>
    <dbReference type="NCBI Taxonomy" id="9606"/>
    <lineage>
        <taxon>Eukaryota</taxon>
        <taxon>Metazoa</taxon>
        <taxon>Chordata</taxon>
        <taxon>Craniata</taxon>
        <taxon>Vertebrata</taxon>
        <taxon>Euteleostomi</taxon>
        <taxon>Mammalia</taxon>
        <taxon>Eutheria</taxon>
        <taxon>Euarchontoglires</taxon>
        <taxon>Primates</taxon>
        <taxon>Haplorrhini</taxon>
        <taxon>Catarrhini</taxon>
        <taxon>Hominidae</taxon>
        <taxon>Homo</taxon>
    </lineage>
</organism>
<dbReference type="EMBL" id="FO393423">
    <property type="status" value="NOT_ANNOTATED_CDS"/>
    <property type="molecule type" value="Genomic_DNA"/>
</dbReference>
<dbReference type="EMBL" id="AL606476">
    <property type="status" value="NOT_ANNOTATED_CDS"/>
    <property type="molecule type" value="Genomic_DNA"/>
</dbReference>
<accession>A0A804HL52</accession>
<dbReference type="HGNC" id="HGNC:3700">
    <property type="gene designation" value="FH"/>
</dbReference>
<gene>
    <name evidence="1" type="primary">FH</name>
</gene>